<evidence type="ECO:0000313" key="1">
    <source>
        <dbReference type="EMBL" id="AXK43834.1"/>
    </source>
</evidence>
<evidence type="ECO:0000313" key="2">
    <source>
        <dbReference type="Proteomes" id="UP000254508"/>
    </source>
</evidence>
<sequence length="141" mass="15579">MRHNYLRRHENLKDVGSWSVGTTGFEIVAQIMGSGPECDQERVIMTEKDAIVLGFGLTDFAVGAAEDIFNASYISGKATIMREDRQPNGERGRTILIFENGVNDTRVEVVMTDYDALEFAKALSNQALDMLIAPRHEAAGI</sequence>
<dbReference type="Proteomes" id="UP000254508">
    <property type="component" value="Plasmid unnamed"/>
</dbReference>
<protein>
    <submittedName>
        <fullName evidence="1">Uncharacterized protein</fullName>
    </submittedName>
</protein>
<name>A0A345YIT2_9SPHN</name>
<proteinExistence type="predicted"/>
<dbReference type="KEGG" id="err:DVR09_15375"/>
<keyword evidence="1" id="KW-0614">Plasmid</keyword>
<geneLocation type="plasmid" evidence="1 2">
    <name>unnamed</name>
</geneLocation>
<accession>A0A345YIT2</accession>
<dbReference type="RefSeq" id="WP_115418147.1">
    <property type="nucleotide sequence ID" value="NZ_CP031358.1"/>
</dbReference>
<gene>
    <name evidence="1" type="ORF">DVR09_15375</name>
</gene>
<dbReference type="AlphaFoldDB" id="A0A345YIT2"/>
<keyword evidence="2" id="KW-1185">Reference proteome</keyword>
<reference evidence="1 2" key="1">
    <citation type="submission" date="2018-07" db="EMBL/GenBank/DDBJ databases">
        <title>Genome sequence of Erythrobacter strain YH-07, an antagonistic bacterium isolated from Yellow Sea.</title>
        <authorList>
            <person name="Tang T."/>
            <person name="Liu Q."/>
            <person name="Sun X."/>
        </authorList>
    </citation>
    <scope>NUCLEOTIDE SEQUENCE [LARGE SCALE GENOMIC DNA]</scope>
    <source>
        <strain evidence="1 2">YH-07</strain>
        <plasmid evidence="1 2">unnamed</plasmid>
    </source>
</reference>
<organism evidence="1 2">
    <name type="scientific">Erythrobacter aureus</name>
    <dbReference type="NCBI Taxonomy" id="2182384"/>
    <lineage>
        <taxon>Bacteria</taxon>
        <taxon>Pseudomonadati</taxon>
        <taxon>Pseudomonadota</taxon>
        <taxon>Alphaproteobacteria</taxon>
        <taxon>Sphingomonadales</taxon>
        <taxon>Erythrobacteraceae</taxon>
        <taxon>Erythrobacter/Porphyrobacter group</taxon>
        <taxon>Erythrobacter</taxon>
    </lineage>
</organism>
<dbReference type="EMBL" id="CP031358">
    <property type="protein sequence ID" value="AXK43834.1"/>
    <property type="molecule type" value="Genomic_DNA"/>
</dbReference>